<organism evidence="3">
    <name type="scientific">Cladocopium goreaui</name>
    <dbReference type="NCBI Taxonomy" id="2562237"/>
    <lineage>
        <taxon>Eukaryota</taxon>
        <taxon>Sar</taxon>
        <taxon>Alveolata</taxon>
        <taxon>Dinophyceae</taxon>
        <taxon>Suessiales</taxon>
        <taxon>Symbiodiniaceae</taxon>
        <taxon>Cladocopium</taxon>
    </lineage>
</organism>
<protein>
    <submittedName>
        <fullName evidence="4">Tyrosinase copper-binding domain-containing protein</fullName>
    </submittedName>
</protein>
<evidence type="ECO:0000313" key="3">
    <source>
        <dbReference type="EMBL" id="CAI4006799.1"/>
    </source>
</evidence>
<feature type="region of interest" description="Disordered" evidence="1">
    <location>
        <begin position="220"/>
        <end position="251"/>
    </location>
</feature>
<dbReference type="EMBL" id="CAMXCT010003893">
    <property type="protein sequence ID" value="CAI4006799.1"/>
    <property type="molecule type" value="Genomic_DNA"/>
</dbReference>
<sequence>MAFRVFLLGFLLTSGAAPVGLKDVQRAKTKKPGADYRGHSQVAMSKKLNDHLIRAESSSSRTLPCEKWSLSELQSFMAMVAEHRSHELQLIYKSTMDRRSIRSESLPEFRSQWQRFNQLVNKHPHLHAPQKEAHCREAVMWWVHHLAEEKRQELRSRPNFSVPLLPEGAKKPCGQLNSDGGVAIDNGMLAESASDAEELCAKVNEANSCDWCHSTQADHDKGVPGTSVPDGLKKFTGPDDGNPQGWNRTRRCDQDQMPRCQLCEGIGGMAYGDPNDDIIITPCEIVANASEVDPKTVAKPLYPKQFTIKRKDGKQGGYSDTLIGWKTDPFCFGFFPQNDSTKPMCYRSEDAFIKYYDIEREAQRADYTIHNGGLFAAFPNITSSILHVQDQMWIQNDLWGVKQCICSNPSGNHCTNPPCKAYVQHWDTFASAQHLGRERIGVEWIQDHGVGHSAKIMELDHFILWAHHVWTDPISKRLVRAWKPFNGLQLYDPEAWEDQVEDPSVFDSPPEMCKKGHRSVRIHCDDDGNYHPKKSANTHILDALFRRAMEGGPEGIFEFASQLWETASVVV</sequence>
<reference evidence="4 5" key="2">
    <citation type="submission" date="2024-05" db="EMBL/GenBank/DDBJ databases">
        <authorList>
            <person name="Chen Y."/>
            <person name="Shah S."/>
            <person name="Dougan E. K."/>
            <person name="Thang M."/>
            <person name="Chan C."/>
        </authorList>
    </citation>
    <scope>NUCLEOTIDE SEQUENCE [LARGE SCALE GENOMIC DNA]</scope>
</reference>
<evidence type="ECO:0000256" key="2">
    <source>
        <dbReference type="SAM" id="SignalP"/>
    </source>
</evidence>
<dbReference type="EMBL" id="CAMXCT020003893">
    <property type="protein sequence ID" value="CAL1160174.1"/>
    <property type="molecule type" value="Genomic_DNA"/>
</dbReference>
<keyword evidence="2" id="KW-0732">Signal</keyword>
<proteinExistence type="predicted"/>
<dbReference type="OrthoDB" id="409304at2759"/>
<evidence type="ECO:0000313" key="5">
    <source>
        <dbReference type="Proteomes" id="UP001152797"/>
    </source>
</evidence>
<dbReference type="AlphaFoldDB" id="A0A9P1DD10"/>
<evidence type="ECO:0000313" key="4">
    <source>
        <dbReference type="EMBL" id="CAL4794111.1"/>
    </source>
</evidence>
<dbReference type="EMBL" id="CAMXCT030003893">
    <property type="protein sequence ID" value="CAL4794111.1"/>
    <property type="molecule type" value="Genomic_DNA"/>
</dbReference>
<accession>A0A9P1DD10</accession>
<evidence type="ECO:0000256" key="1">
    <source>
        <dbReference type="SAM" id="MobiDB-lite"/>
    </source>
</evidence>
<name>A0A9P1DD10_9DINO</name>
<dbReference type="Proteomes" id="UP001152797">
    <property type="component" value="Unassembled WGS sequence"/>
</dbReference>
<comment type="caution">
    <text evidence="3">The sequence shown here is derived from an EMBL/GenBank/DDBJ whole genome shotgun (WGS) entry which is preliminary data.</text>
</comment>
<gene>
    <name evidence="3" type="ORF">C1SCF055_LOCUS32403</name>
</gene>
<feature type="signal peptide" evidence="2">
    <location>
        <begin position="1"/>
        <end position="16"/>
    </location>
</feature>
<keyword evidence="5" id="KW-1185">Reference proteome</keyword>
<reference evidence="3" key="1">
    <citation type="submission" date="2022-10" db="EMBL/GenBank/DDBJ databases">
        <authorList>
            <person name="Chen Y."/>
            <person name="Dougan E. K."/>
            <person name="Chan C."/>
            <person name="Rhodes N."/>
            <person name="Thang M."/>
        </authorList>
    </citation>
    <scope>NUCLEOTIDE SEQUENCE</scope>
</reference>
<feature type="chain" id="PRO_5043271268" evidence="2">
    <location>
        <begin position="17"/>
        <end position="571"/>
    </location>
</feature>